<feature type="compositionally biased region" description="Low complexity" evidence="2">
    <location>
        <begin position="154"/>
        <end position="163"/>
    </location>
</feature>
<evidence type="ECO:0000256" key="1">
    <source>
        <dbReference type="SAM" id="Coils"/>
    </source>
</evidence>
<dbReference type="InterPro" id="IPR021833">
    <property type="entry name" value="DUF3425"/>
</dbReference>
<keyword evidence="1" id="KW-0175">Coiled coil</keyword>
<reference evidence="3 4" key="1">
    <citation type="journal article" date="2013" name="BMC Genomics">
        <title>The genome and transcriptome of the pine saprophyte Ophiostoma piceae, and a comparison with the bark beetle-associated pine pathogen Grosmannia clavigera.</title>
        <authorList>
            <person name="Haridas S."/>
            <person name="Wang Y."/>
            <person name="Lim L."/>
            <person name="Massoumi Alamouti S."/>
            <person name="Jackman S."/>
            <person name="Docking R."/>
            <person name="Robertson G."/>
            <person name="Birol I."/>
            <person name="Bohlmann J."/>
            <person name="Breuil C."/>
        </authorList>
    </citation>
    <scope>NUCLEOTIDE SEQUENCE [LARGE SCALE GENOMIC DNA]</scope>
    <source>
        <strain evidence="3 4">UAMH 11346</strain>
    </source>
</reference>
<accession>S3BQ19</accession>
<dbReference type="eggNOG" id="ENOG502RZFH">
    <property type="taxonomic scope" value="Eukaryota"/>
</dbReference>
<name>S3BQ19_OPHP1</name>
<gene>
    <name evidence="3" type="ORF">F503_06765</name>
</gene>
<evidence type="ECO:0000256" key="2">
    <source>
        <dbReference type="SAM" id="MobiDB-lite"/>
    </source>
</evidence>
<dbReference type="AlphaFoldDB" id="S3BQ19"/>
<evidence type="ECO:0000313" key="4">
    <source>
        <dbReference type="Proteomes" id="UP000016923"/>
    </source>
</evidence>
<evidence type="ECO:0000313" key="3">
    <source>
        <dbReference type="EMBL" id="EPE02472.1"/>
    </source>
</evidence>
<proteinExistence type="predicted"/>
<feature type="region of interest" description="Disordered" evidence="2">
    <location>
        <begin position="196"/>
        <end position="216"/>
    </location>
</feature>
<feature type="compositionally biased region" description="Polar residues" evidence="2">
    <location>
        <begin position="1"/>
        <end position="12"/>
    </location>
</feature>
<dbReference type="OMA" id="RIALMYI"/>
<dbReference type="EMBL" id="KE148178">
    <property type="protein sequence ID" value="EPE02472.1"/>
    <property type="molecule type" value="Genomic_DNA"/>
</dbReference>
<feature type="region of interest" description="Disordered" evidence="2">
    <location>
        <begin position="244"/>
        <end position="277"/>
    </location>
</feature>
<feature type="compositionally biased region" description="Pro residues" evidence="2">
    <location>
        <begin position="197"/>
        <end position="207"/>
    </location>
</feature>
<feature type="region of interest" description="Disordered" evidence="2">
    <location>
        <begin position="116"/>
        <end position="164"/>
    </location>
</feature>
<dbReference type="HOGENOM" id="CLU_020925_0_0_1"/>
<feature type="region of interest" description="Disordered" evidence="2">
    <location>
        <begin position="1"/>
        <end position="35"/>
    </location>
</feature>
<feature type="compositionally biased region" description="Basic and acidic residues" evidence="2">
    <location>
        <begin position="260"/>
        <end position="270"/>
    </location>
</feature>
<feature type="coiled-coil region" evidence="1">
    <location>
        <begin position="57"/>
        <end position="84"/>
    </location>
</feature>
<dbReference type="OrthoDB" id="4161589at2759"/>
<dbReference type="VEuPathDB" id="FungiDB:F503_06765"/>
<organism evidence="3 4">
    <name type="scientific">Ophiostoma piceae (strain UAMH 11346)</name>
    <name type="common">Sap stain fungus</name>
    <dbReference type="NCBI Taxonomy" id="1262450"/>
    <lineage>
        <taxon>Eukaryota</taxon>
        <taxon>Fungi</taxon>
        <taxon>Dikarya</taxon>
        <taxon>Ascomycota</taxon>
        <taxon>Pezizomycotina</taxon>
        <taxon>Sordariomycetes</taxon>
        <taxon>Sordariomycetidae</taxon>
        <taxon>Ophiostomatales</taxon>
        <taxon>Ophiostomataceae</taxon>
        <taxon>Ophiostoma</taxon>
    </lineage>
</organism>
<dbReference type="Pfam" id="PF11905">
    <property type="entry name" value="DUF3425"/>
    <property type="match status" value="1"/>
</dbReference>
<dbReference type="CDD" id="cd14688">
    <property type="entry name" value="bZIP_YAP"/>
    <property type="match status" value="1"/>
</dbReference>
<protein>
    <submittedName>
        <fullName evidence="3">Bzip transcription factor</fullName>
    </submittedName>
</protein>
<dbReference type="PANTHER" id="PTHR37012">
    <property type="entry name" value="B-ZIP TRANSCRIPTION FACTOR (EUROFUNG)-RELATED"/>
    <property type="match status" value="1"/>
</dbReference>
<dbReference type="Proteomes" id="UP000016923">
    <property type="component" value="Unassembled WGS sequence"/>
</dbReference>
<sequence>MPQYSQRQYTNDTKQEMGRQDPAARRVSNLSSSQIERKRAIDRANQQHCQQRKKARLQWLETEVARLGTELEVAQSKIKEFEDTCTCGLDHGPDGQPRQHRQQQSSYQLHPLELHRLPSPQDEPASIIPRSHSMSTMSVPPESPSTSSLDRSKFSSVSSSSRSGTAFKDSIWTVNLNELLDPSQQHDKLSNIVFEYPLPPPDTPSPIPQSGDDPEWAVVPLHLPPETDLDRLIFDLTISGRHLQEQKQEQQEQQQQIIDSSRDESNRGGPEELSQAQFPSISSLLNPNLGDDGSMPFTAAMAVHVVQKSTIKSIPARIALMYILSHLMRWLVCRNKQSYDKLPDFLKPTLLQRTVPHPAWVDVVTWPEARDNIIRNKIWQDVSFNEFRRVTGRCMSINWPYADSGAFFDLGLDLGDGQNLTLSPIFEQHIRNADNWSLSKSTAVQFPFMNEFCVGPDVEDE</sequence>
<keyword evidence="4" id="KW-1185">Reference proteome</keyword>
<feature type="compositionally biased region" description="Basic and acidic residues" evidence="2">
    <location>
        <begin position="13"/>
        <end position="24"/>
    </location>
</feature>